<feature type="region of interest" description="Disordered" evidence="1">
    <location>
        <begin position="60"/>
        <end position="79"/>
    </location>
</feature>
<keyword evidence="3" id="KW-1185">Reference proteome</keyword>
<dbReference type="AlphaFoldDB" id="A0A2T7UDZ7"/>
<sequence length="79" mass="8674">MFTKLTKSGGHTYVQLVESFCDENSRPRLRTVCTLVRLDEVGGPVDALLKGLLRAKGMHASMAQPQQGPHHNAVDTDEL</sequence>
<reference evidence="2" key="1">
    <citation type="submission" date="2017-04" db="EMBL/GenBank/DDBJ databases">
        <title>Unexpected and diverse lifestyles within the genus Limnohabitans.</title>
        <authorList>
            <person name="Kasalicky V."/>
            <person name="Mehrshad M."/>
            <person name="Andrei S.-A."/>
            <person name="Salcher M."/>
            <person name="Kratochvilova H."/>
            <person name="Simek K."/>
            <person name="Ghai R."/>
        </authorList>
    </citation>
    <scope>NUCLEOTIDE SEQUENCE [LARGE SCALE GENOMIC DNA]</scope>
    <source>
        <strain evidence="2">II-D5</strain>
    </source>
</reference>
<organism evidence="2 3">
    <name type="scientific">Limnohabitans planktonicus II-D5</name>
    <dbReference type="NCBI Taxonomy" id="1293045"/>
    <lineage>
        <taxon>Bacteria</taxon>
        <taxon>Pseudomonadati</taxon>
        <taxon>Pseudomonadota</taxon>
        <taxon>Betaproteobacteria</taxon>
        <taxon>Burkholderiales</taxon>
        <taxon>Comamonadaceae</taxon>
        <taxon>Limnohabitans</taxon>
    </lineage>
</organism>
<dbReference type="EMBL" id="LFYT02000010">
    <property type="protein sequence ID" value="PVE42852.1"/>
    <property type="molecule type" value="Genomic_DNA"/>
</dbReference>
<dbReference type="Proteomes" id="UP000037507">
    <property type="component" value="Unassembled WGS sequence"/>
</dbReference>
<evidence type="ECO:0000313" key="2">
    <source>
        <dbReference type="EMBL" id="PVE42852.1"/>
    </source>
</evidence>
<accession>A0A2T7UDZ7</accession>
<proteinExistence type="predicted"/>
<protein>
    <submittedName>
        <fullName evidence="2">Uncharacterized protein</fullName>
    </submittedName>
</protein>
<gene>
    <name evidence="2" type="ORF">H663_010105</name>
</gene>
<name>A0A2T7UDZ7_9BURK</name>
<evidence type="ECO:0000256" key="1">
    <source>
        <dbReference type="SAM" id="MobiDB-lite"/>
    </source>
</evidence>
<evidence type="ECO:0000313" key="3">
    <source>
        <dbReference type="Proteomes" id="UP000037507"/>
    </source>
</evidence>
<comment type="caution">
    <text evidence="2">The sequence shown here is derived from an EMBL/GenBank/DDBJ whole genome shotgun (WGS) entry which is preliminary data.</text>
</comment>